<sequence>MKKHYFFVSLLALALSMPRSSFASVQSADSDDGIVVTLGAPKVSMQLMAAQSSVTQSHMVINGTGQSGTFILNAQNLVEDIKLTATSGLEVYPATLPAGSNGETIIITLNSTLPVTEGRIILRSGDARAYVNVTGYGTPLEEKNLSQNPVYPGGDDES</sequence>
<dbReference type="HOGENOM" id="CLU_1672871_0_0_10"/>
<gene>
    <name evidence="2" type="ORF">HMPREF1071_00038</name>
</gene>
<proteinExistence type="predicted"/>
<name>I9TMR1_9BACE</name>
<dbReference type="Proteomes" id="UP000005150">
    <property type="component" value="Unassembled WGS sequence"/>
</dbReference>
<reference evidence="2 3" key="1">
    <citation type="submission" date="2012-02" db="EMBL/GenBank/DDBJ databases">
        <title>The Genome Sequence of Bacteroides salyersiae CL02T12C01.</title>
        <authorList>
            <consortium name="The Broad Institute Genome Sequencing Platform"/>
            <person name="Earl A."/>
            <person name="Ward D."/>
            <person name="Feldgarden M."/>
            <person name="Gevers D."/>
            <person name="Zitomersky N.L."/>
            <person name="Coyne M.J."/>
            <person name="Comstock L.E."/>
            <person name="Young S.K."/>
            <person name="Zeng Q."/>
            <person name="Gargeya S."/>
            <person name="Fitzgerald M."/>
            <person name="Haas B."/>
            <person name="Abouelleil A."/>
            <person name="Alvarado L."/>
            <person name="Arachchi H.M."/>
            <person name="Berlin A."/>
            <person name="Chapman S.B."/>
            <person name="Gearin G."/>
            <person name="Goldberg J."/>
            <person name="Griggs A."/>
            <person name="Gujja S."/>
            <person name="Hansen M."/>
            <person name="Heiman D."/>
            <person name="Howarth C."/>
            <person name="Larimer J."/>
            <person name="Lui A."/>
            <person name="MacDonald P.J.P."/>
            <person name="McCowen C."/>
            <person name="Montmayeur A."/>
            <person name="Murphy C."/>
            <person name="Neiman D."/>
            <person name="Pearson M."/>
            <person name="Priest M."/>
            <person name="Roberts A."/>
            <person name="Saif S."/>
            <person name="Shea T."/>
            <person name="Sisk P."/>
            <person name="Stolte C."/>
            <person name="Sykes S."/>
            <person name="Wortman J."/>
            <person name="Nusbaum C."/>
            <person name="Birren B."/>
        </authorList>
    </citation>
    <scope>NUCLEOTIDE SEQUENCE [LARGE SCALE GENOMIC DNA]</scope>
    <source>
        <strain evidence="2 3">CL02T12C01</strain>
    </source>
</reference>
<comment type="caution">
    <text evidence="2">The sequence shown here is derived from an EMBL/GenBank/DDBJ whole genome shotgun (WGS) entry which is preliminary data.</text>
</comment>
<feature type="chain" id="PRO_5003726550" evidence="1">
    <location>
        <begin position="24"/>
        <end position="158"/>
    </location>
</feature>
<evidence type="ECO:0000313" key="2">
    <source>
        <dbReference type="EMBL" id="EIY70721.1"/>
    </source>
</evidence>
<evidence type="ECO:0000256" key="1">
    <source>
        <dbReference type="SAM" id="SignalP"/>
    </source>
</evidence>
<dbReference type="EMBL" id="AGXV01000003">
    <property type="protein sequence ID" value="EIY70721.1"/>
    <property type="molecule type" value="Genomic_DNA"/>
</dbReference>
<feature type="non-terminal residue" evidence="2">
    <location>
        <position position="158"/>
    </location>
</feature>
<feature type="signal peptide" evidence="1">
    <location>
        <begin position="1"/>
        <end position="23"/>
    </location>
</feature>
<organism evidence="2 3">
    <name type="scientific">Bacteroides salyersiae CL02T12C01</name>
    <dbReference type="NCBI Taxonomy" id="997887"/>
    <lineage>
        <taxon>Bacteria</taxon>
        <taxon>Pseudomonadati</taxon>
        <taxon>Bacteroidota</taxon>
        <taxon>Bacteroidia</taxon>
        <taxon>Bacteroidales</taxon>
        <taxon>Bacteroidaceae</taxon>
        <taxon>Bacteroides</taxon>
    </lineage>
</organism>
<dbReference type="AlphaFoldDB" id="I9TMR1"/>
<protein>
    <submittedName>
        <fullName evidence="2">Uncharacterized protein</fullName>
    </submittedName>
</protein>
<keyword evidence="3" id="KW-1185">Reference proteome</keyword>
<keyword evidence="1" id="KW-0732">Signal</keyword>
<accession>I9TMR1</accession>
<evidence type="ECO:0000313" key="3">
    <source>
        <dbReference type="Proteomes" id="UP000005150"/>
    </source>
</evidence>